<evidence type="ECO:0000313" key="1">
    <source>
        <dbReference type="EMBL" id="KAG5575380.1"/>
    </source>
</evidence>
<organism evidence="1 2">
    <name type="scientific">Solanum commersonii</name>
    <name type="common">Commerson's wild potato</name>
    <name type="synonym">Commerson's nightshade</name>
    <dbReference type="NCBI Taxonomy" id="4109"/>
    <lineage>
        <taxon>Eukaryota</taxon>
        <taxon>Viridiplantae</taxon>
        <taxon>Streptophyta</taxon>
        <taxon>Embryophyta</taxon>
        <taxon>Tracheophyta</taxon>
        <taxon>Spermatophyta</taxon>
        <taxon>Magnoliopsida</taxon>
        <taxon>eudicotyledons</taxon>
        <taxon>Gunneridae</taxon>
        <taxon>Pentapetalae</taxon>
        <taxon>asterids</taxon>
        <taxon>lamiids</taxon>
        <taxon>Solanales</taxon>
        <taxon>Solanaceae</taxon>
        <taxon>Solanoideae</taxon>
        <taxon>Solaneae</taxon>
        <taxon>Solanum</taxon>
    </lineage>
</organism>
<sequence>MTTTIYFIENELKKSEGEIEVICFAPRPHNEAPYQSELSINSEVALVRIMQMTTERIPSIEATSVGVKPGY</sequence>
<dbReference type="AlphaFoldDB" id="A0A9J5WJK8"/>
<keyword evidence="2" id="KW-1185">Reference proteome</keyword>
<evidence type="ECO:0000313" key="2">
    <source>
        <dbReference type="Proteomes" id="UP000824120"/>
    </source>
</evidence>
<comment type="caution">
    <text evidence="1">The sequence shown here is derived from an EMBL/GenBank/DDBJ whole genome shotgun (WGS) entry which is preliminary data.</text>
</comment>
<dbReference type="EMBL" id="JACXVP010000011">
    <property type="protein sequence ID" value="KAG5575380.1"/>
    <property type="molecule type" value="Genomic_DNA"/>
</dbReference>
<name>A0A9J5WJK8_SOLCO</name>
<protein>
    <submittedName>
        <fullName evidence="1">Uncharacterized protein</fullName>
    </submittedName>
</protein>
<accession>A0A9J5WJK8</accession>
<proteinExistence type="predicted"/>
<reference evidence="1 2" key="1">
    <citation type="submission" date="2020-09" db="EMBL/GenBank/DDBJ databases">
        <title>De no assembly of potato wild relative species, Solanum commersonii.</title>
        <authorList>
            <person name="Cho K."/>
        </authorList>
    </citation>
    <scope>NUCLEOTIDE SEQUENCE [LARGE SCALE GENOMIC DNA]</scope>
    <source>
        <strain evidence="1">LZ3.2</strain>
        <tissue evidence="1">Leaf</tissue>
    </source>
</reference>
<gene>
    <name evidence="1" type="ORF">H5410_055514</name>
</gene>
<dbReference type="Proteomes" id="UP000824120">
    <property type="component" value="Chromosome 11"/>
</dbReference>